<organism evidence="2 3">
    <name type="scientific">Protomyces lactucae-debilis</name>
    <dbReference type="NCBI Taxonomy" id="2754530"/>
    <lineage>
        <taxon>Eukaryota</taxon>
        <taxon>Fungi</taxon>
        <taxon>Dikarya</taxon>
        <taxon>Ascomycota</taxon>
        <taxon>Taphrinomycotina</taxon>
        <taxon>Taphrinomycetes</taxon>
        <taxon>Taphrinales</taxon>
        <taxon>Protomycetaceae</taxon>
        <taxon>Protomyces</taxon>
    </lineage>
</organism>
<dbReference type="Proteomes" id="UP000193685">
    <property type="component" value="Unassembled WGS sequence"/>
</dbReference>
<accession>A0A1Y2FUL0</accession>
<keyword evidence="1" id="KW-0812">Transmembrane</keyword>
<protein>
    <submittedName>
        <fullName evidence="2">Uncharacterized protein</fullName>
    </submittedName>
</protein>
<evidence type="ECO:0000313" key="3">
    <source>
        <dbReference type="Proteomes" id="UP000193685"/>
    </source>
</evidence>
<sequence>MISFRCFQLFHLLTLFIIWEAWYWRIGPRASYPLASYSFILSMGVPTYLLIHVVAAKDMNHLGFLYRRFLPGYWLRLVTDKKFAFAEYRVREALNWMPEVDVIGYDWFQMSFEKIEGGDISISLTNVSRPLVMAALGTNNTSTTAQNVEAFLSSNKTRLLSAADGQEIYWRMIDLFYTGTRYRELAKNLIQCLPLQQHIKSAHHWLLKVPLNSRYKELAKDVLPYLPSQQYVESAAHWLLRDSSYRRNAVKLVLFVQLPFSYFEPAINDDVVLQDPDDYARMLGCVQRLFRRVVRRVV</sequence>
<keyword evidence="1" id="KW-1133">Transmembrane helix</keyword>
<reference evidence="2 3" key="1">
    <citation type="submission" date="2016-07" db="EMBL/GenBank/DDBJ databases">
        <title>Pervasive Adenine N6-methylation of Active Genes in Fungi.</title>
        <authorList>
            <consortium name="DOE Joint Genome Institute"/>
            <person name="Mondo S.J."/>
            <person name="Dannebaum R.O."/>
            <person name="Kuo R.C."/>
            <person name="Labutti K."/>
            <person name="Haridas S."/>
            <person name="Kuo A."/>
            <person name="Salamov A."/>
            <person name="Ahrendt S.R."/>
            <person name="Lipzen A."/>
            <person name="Sullivan W."/>
            <person name="Andreopoulos W.B."/>
            <person name="Clum A."/>
            <person name="Lindquist E."/>
            <person name="Daum C."/>
            <person name="Ramamoorthy G.K."/>
            <person name="Gryganskyi A."/>
            <person name="Culley D."/>
            <person name="Magnuson J.K."/>
            <person name="James T.Y."/>
            <person name="O'Malley M.A."/>
            <person name="Stajich J.E."/>
            <person name="Spatafora J.W."/>
            <person name="Visel A."/>
            <person name="Grigoriev I.V."/>
        </authorList>
    </citation>
    <scope>NUCLEOTIDE SEQUENCE [LARGE SCALE GENOMIC DNA]</scope>
    <source>
        <strain evidence="2 3">12-1054</strain>
    </source>
</reference>
<name>A0A1Y2FUL0_PROLT</name>
<feature type="transmembrane region" description="Helical" evidence="1">
    <location>
        <begin position="36"/>
        <end position="55"/>
    </location>
</feature>
<keyword evidence="1" id="KW-0472">Membrane</keyword>
<dbReference type="EMBL" id="MCFI01000002">
    <property type="protein sequence ID" value="ORY86876.1"/>
    <property type="molecule type" value="Genomic_DNA"/>
</dbReference>
<dbReference type="AlphaFoldDB" id="A0A1Y2FUL0"/>
<keyword evidence="3" id="KW-1185">Reference proteome</keyword>
<feature type="transmembrane region" description="Helical" evidence="1">
    <location>
        <begin position="7"/>
        <end position="24"/>
    </location>
</feature>
<gene>
    <name evidence="2" type="ORF">BCR37DRAFT_385339</name>
</gene>
<evidence type="ECO:0000313" key="2">
    <source>
        <dbReference type="EMBL" id="ORY86876.1"/>
    </source>
</evidence>
<evidence type="ECO:0000256" key="1">
    <source>
        <dbReference type="SAM" id="Phobius"/>
    </source>
</evidence>
<proteinExistence type="predicted"/>
<dbReference type="GeneID" id="63786939"/>
<dbReference type="RefSeq" id="XP_040727732.1">
    <property type="nucleotide sequence ID" value="XM_040870340.1"/>
</dbReference>
<comment type="caution">
    <text evidence="2">The sequence shown here is derived from an EMBL/GenBank/DDBJ whole genome shotgun (WGS) entry which is preliminary data.</text>
</comment>